<sequence length="81" mass="8722">MRAQTKGLAIQPAGSWQTTFTTSYTSCKRAGNPSRQPEDFSGVGVKEDAIQSHFRLMGMPGQIFTSSSSDYLTLFAAGLEA</sequence>
<proteinExistence type="predicted"/>
<dbReference type="AlphaFoldDB" id="A0A915E941"/>
<accession>A0A915E941</accession>
<name>A0A915E941_9BILA</name>
<evidence type="ECO:0000313" key="2">
    <source>
        <dbReference type="WBParaSite" id="jg4162"/>
    </source>
</evidence>
<dbReference type="WBParaSite" id="jg4162">
    <property type="protein sequence ID" value="jg4162"/>
    <property type="gene ID" value="jg4162"/>
</dbReference>
<reference evidence="2" key="1">
    <citation type="submission" date="2022-11" db="UniProtKB">
        <authorList>
            <consortium name="WormBaseParasite"/>
        </authorList>
    </citation>
    <scope>IDENTIFICATION</scope>
</reference>
<dbReference type="Proteomes" id="UP000887574">
    <property type="component" value="Unplaced"/>
</dbReference>
<protein>
    <submittedName>
        <fullName evidence="2">Uncharacterized protein</fullName>
    </submittedName>
</protein>
<evidence type="ECO:0000313" key="1">
    <source>
        <dbReference type="Proteomes" id="UP000887574"/>
    </source>
</evidence>
<organism evidence="1 2">
    <name type="scientific">Ditylenchus dipsaci</name>
    <dbReference type="NCBI Taxonomy" id="166011"/>
    <lineage>
        <taxon>Eukaryota</taxon>
        <taxon>Metazoa</taxon>
        <taxon>Ecdysozoa</taxon>
        <taxon>Nematoda</taxon>
        <taxon>Chromadorea</taxon>
        <taxon>Rhabditida</taxon>
        <taxon>Tylenchina</taxon>
        <taxon>Tylenchomorpha</taxon>
        <taxon>Sphaerularioidea</taxon>
        <taxon>Anguinidae</taxon>
        <taxon>Anguininae</taxon>
        <taxon>Ditylenchus</taxon>
    </lineage>
</organism>
<keyword evidence="1" id="KW-1185">Reference proteome</keyword>